<evidence type="ECO:0000313" key="3">
    <source>
        <dbReference type="Proteomes" id="UP000030149"/>
    </source>
</evidence>
<dbReference type="InterPro" id="IPR014922">
    <property type="entry name" value="YdhG-like"/>
</dbReference>
<proteinExistence type="predicted"/>
<dbReference type="RefSeq" id="WP_023572417.1">
    <property type="nucleotide sequence ID" value="NZ_AVCS01000004.1"/>
</dbReference>
<dbReference type="AlphaFoldDB" id="V6SE11"/>
<keyword evidence="3" id="KW-1185">Reference proteome</keyword>
<reference evidence="3" key="1">
    <citation type="submission" date="2013-09" db="EMBL/GenBank/DDBJ databases">
        <authorList>
            <person name="Zeng Z."/>
            <person name="Chen C."/>
        </authorList>
    </citation>
    <scope>NUCLEOTIDE SEQUENCE [LARGE SCALE GENOMIC DNA]</scope>
    <source>
        <strain evidence="3">DK69</strain>
    </source>
</reference>
<sequence>MQSTAKTPQEYIDSLPEERKTAIEKLRSVILKNLPEGFQETIGYGMLGYVVPHSIYPNGYHCDPKTPLPFLSIASQKNFIAVYHMGIYLDEKLLNWFTSEYPNHVKTKLDMGKSCIRFKKLDQIPYELLAELFKKVSVADWISQYESVLKGQSRQS</sequence>
<feature type="domain" description="YdhG-like" evidence="1">
    <location>
        <begin position="19"/>
        <end position="135"/>
    </location>
</feature>
<reference evidence="2 3" key="2">
    <citation type="journal article" date="2015" name="Stand. Genomic Sci.">
        <title>High quality draft genomic sequence of Flavobacterium enshiense DK69(T) and comparison among Flavobacterium genomes.</title>
        <authorList>
            <person name="Zeng Z."/>
            <person name="Chen C."/>
            <person name="Du H."/>
            <person name="Wang G."/>
            <person name="Li M."/>
        </authorList>
    </citation>
    <scope>NUCLEOTIDE SEQUENCE [LARGE SCALE GENOMIC DNA]</scope>
    <source>
        <strain evidence="2 3">DK69</strain>
    </source>
</reference>
<accession>V6SE11</accession>
<dbReference type="Gene3D" id="3.90.1150.200">
    <property type="match status" value="1"/>
</dbReference>
<dbReference type="STRING" id="1107311.Q767_03230"/>
<dbReference type="PATRIC" id="fig|1107311.3.peg.354"/>
<dbReference type="Pfam" id="PF08818">
    <property type="entry name" value="DUF1801"/>
    <property type="match status" value="1"/>
</dbReference>
<dbReference type="EMBL" id="JRLZ01000003">
    <property type="protein sequence ID" value="KGO96735.1"/>
    <property type="molecule type" value="Genomic_DNA"/>
</dbReference>
<protein>
    <recommendedName>
        <fullName evidence="1">YdhG-like domain-containing protein</fullName>
    </recommendedName>
</protein>
<name>V6SE11_9FLAO</name>
<comment type="caution">
    <text evidence="2">The sequence shown here is derived from an EMBL/GenBank/DDBJ whole genome shotgun (WGS) entry which is preliminary data.</text>
</comment>
<evidence type="ECO:0000313" key="2">
    <source>
        <dbReference type="EMBL" id="KGO96735.1"/>
    </source>
</evidence>
<organism evidence="2 3">
    <name type="scientific">Flavobacterium enshiense DK69</name>
    <dbReference type="NCBI Taxonomy" id="1107311"/>
    <lineage>
        <taxon>Bacteria</taxon>
        <taxon>Pseudomonadati</taxon>
        <taxon>Bacteroidota</taxon>
        <taxon>Flavobacteriia</taxon>
        <taxon>Flavobacteriales</taxon>
        <taxon>Flavobacteriaceae</taxon>
        <taxon>Flavobacterium</taxon>
    </lineage>
</organism>
<dbReference type="eggNOG" id="COG5646">
    <property type="taxonomic scope" value="Bacteria"/>
</dbReference>
<dbReference type="SUPFAM" id="SSF159888">
    <property type="entry name" value="YdhG-like"/>
    <property type="match status" value="1"/>
</dbReference>
<dbReference type="OrthoDB" id="9813231at2"/>
<evidence type="ECO:0000259" key="1">
    <source>
        <dbReference type="Pfam" id="PF08818"/>
    </source>
</evidence>
<gene>
    <name evidence="2" type="ORF">Q767_03230</name>
</gene>
<dbReference type="Proteomes" id="UP000030149">
    <property type="component" value="Unassembled WGS sequence"/>
</dbReference>